<dbReference type="InterPro" id="IPR043138">
    <property type="entry name" value="GGT_lsub"/>
</dbReference>
<evidence type="ECO:0000256" key="4">
    <source>
        <dbReference type="ARBA" id="ARBA00022679"/>
    </source>
</evidence>
<keyword evidence="6 11" id="KW-0865">Zymogen</keyword>
<protein>
    <recommendedName>
        <fullName evidence="11">Glutathione hydrolase proenzyme</fullName>
        <ecNumber evidence="11">2.3.2.2</ecNumber>
        <ecNumber evidence="11">3.4.19.13</ecNumber>
    </recommendedName>
    <component>
        <recommendedName>
            <fullName evidence="11">Glutathione hydrolase large chain</fullName>
        </recommendedName>
    </component>
    <component>
        <recommendedName>
            <fullName evidence="11">Glutathione hydrolase small chain</fullName>
        </recommendedName>
    </component>
</protein>
<organism evidence="14 15">
    <name type="scientific">Chromatocurvus halotolerans</name>
    <dbReference type="NCBI Taxonomy" id="1132028"/>
    <lineage>
        <taxon>Bacteria</taxon>
        <taxon>Pseudomonadati</taxon>
        <taxon>Pseudomonadota</taxon>
        <taxon>Gammaproteobacteria</taxon>
        <taxon>Cellvibrionales</taxon>
        <taxon>Halieaceae</taxon>
        <taxon>Chromatocurvus</taxon>
    </lineage>
</organism>
<dbReference type="PROSITE" id="PS00462">
    <property type="entry name" value="G_GLU_TRANSPEPTIDASE"/>
    <property type="match status" value="1"/>
</dbReference>
<comment type="catalytic activity">
    <reaction evidence="2 11">
        <text>glutathione + H2O = L-cysteinylglycine + L-glutamate</text>
        <dbReference type="Rhea" id="RHEA:28807"/>
        <dbReference type="ChEBI" id="CHEBI:15377"/>
        <dbReference type="ChEBI" id="CHEBI:29985"/>
        <dbReference type="ChEBI" id="CHEBI:57925"/>
        <dbReference type="ChEBI" id="CHEBI:61694"/>
        <dbReference type="EC" id="3.4.19.13"/>
    </reaction>
</comment>
<dbReference type="AlphaFoldDB" id="A0A4R2KPT6"/>
<dbReference type="PRINTS" id="PR01210">
    <property type="entry name" value="GGTRANSPTASE"/>
</dbReference>
<dbReference type="Pfam" id="PF01019">
    <property type="entry name" value="G_glu_transpept"/>
    <property type="match status" value="1"/>
</dbReference>
<dbReference type="PANTHER" id="PTHR43199">
    <property type="entry name" value="GLUTATHIONE HYDROLASE"/>
    <property type="match status" value="1"/>
</dbReference>
<dbReference type="InterPro" id="IPR051792">
    <property type="entry name" value="GGT_bact"/>
</dbReference>
<evidence type="ECO:0000256" key="10">
    <source>
        <dbReference type="PIRSR" id="PIRSR600101-2"/>
    </source>
</evidence>
<evidence type="ECO:0000256" key="12">
    <source>
        <dbReference type="SAM" id="MobiDB-lite"/>
    </source>
</evidence>
<keyword evidence="7 11" id="KW-0012">Acyltransferase</keyword>
<evidence type="ECO:0000256" key="9">
    <source>
        <dbReference type="PIRSR" id="PIRSR600101-1"/>
    </source>
</evidence>
<accession>A0A4R2KPT6</accession>
<evidence type="ECO:0000256" key="11">
    <source>
        <dbReference type="RuleBase" id="RU368036"/>
    </source>
</evidence>
<dbReference type="EMBL" id="SLWX01000012">
    <property type="protein sequence ID" value="TCO74667.1"/>
    <property type="molecule type" value="Genomic_DNA"/>
</dbReference>
<evidence type="ECO:0000256" key="3">
    <source>
        <dbReference type="ARBA" id="ARBA00009381"/>
    </source>
</evidence>
<evidence type="ECO:0000313" key="15">
    <source>
        <dbReference type="Proteomes" id="UP000294980"/>
    </source>
</evidence>
<proteinExistence type="inferred from homology"/>
<evidence type="ECO:0000256" key="5">
    <source>
        <dbReference type="ARBA" id="ARBA00022801"/>
    </source>
</evidence>
<dbReference type="GO" id="GO:0006750">
    <property type="term" value="P:glutathione biosynthetic process"/>
    <property type="evidence" value="ECO:0007669"/>
    <property type="project" value="UniProtKB-KW"/>
</dbReference>
<feature type="region of interest" description="Disordered" evidence="12">
    <location>
        <begin position="373"/>
        <end position="392"/>
    </location>
</feature>
<dbReference type="EC" id="3.4.19.13" evidence="11"/>
<keyword evidence="11" id="KW-0317">Glutathione biosynthesis</keyword>
<keyword evidence="13" id="KW-0732">Signal</keyword>
<evidence type="ECO:0000256" key="1">
    <source>
        <dbReference type="ARBA" id="ARBA00001049"/>
    </source>
</evidence>
<comment type="catalytic activity">
    <reaction evidence="1 11">
        <text>an S-substituted glutathione + H2O = an S-substituted L-cysteinylglycine + L-glutamate</text>
        <dbReference type="Rhea" id="RHEA:59468"/>
        <dbReference type="ChEBI" id="CHEBI:15377"/>
        <dbReference type="ChEBI" id="CHEBI:29985"/>
        <dbReference type="ChEBI" id="CHEBI:90779"/>
        <dbReference type="ChEBI" id="CHEBI:143103"/>
        <dbReference type="EC" id="3.4.19.13"/>
    </reaction>
</comment>
<dbReference type="Gene3D" id="1.10.246.130">
    <property type="match status" value="1"/>
</dbReference>
<dbReference type="GO" id="GO:0103068">
    <property type="term" value="F:leukotriene C4 gamma-glutamyl transferase activity"/>
    <property type="evidence" value="ECO:0007669"/>
    <property type="project" value="UniProtKB-EC"/>
</dbReference>
<feature type="chain" id="PRO_5020207671" description="Glutathione hydrolase proenzyme" evidence="13">
    <location>
        <begin position="27"/>
        <end position="582"/>
    </location>
</feature>
<evidence type="ECO:0000313" key="14">
    <source>
        <dbReference type="EMBL" id="TCO74667.1"/>
    </source>
</evidence>
<comment type="catalytic activity">
    <reaction evidence="8 11">
        <text>an N-terminal (5-L-glutamyl)-[peptide] + an alpha-amino acid = 5-L-glutamyl amino acid + an N-terminal L-alpha-aminoacyl-[peptide]</text>
        <dbReference type="Rhea" id="RHEA:23904"/>
        <dbReference type="Rhea" id="RHEA-COMP:9780"/>
        <dbReference type="Rhea" id="RHEA-COMP:9795"/>
        <dbReference type="ChEBI" id="CHEBI:77644"/>
        <dbReference type="ChEBI" id="CHEBI:78597"/>
        <dbReference type="ChEBI" id="CHEBI:78599"/>
        <dbReference type="ChEBI" id="CHEBI:78608"/>
        <dbReference type="EC" id="2.3.2.2"/>
    </reaction>
</comment>
<feature type="signal peptide" evidence="13">
    <location>
        <begin position="1"/>
        <end position="26"/>
    </location>
</feature>
<dbReference type="RefSeq" id="WP_240624391.1">
    <property type="nucleotide sequence ID" value="NZ_QQSW01000015.1"/>
</dbReference>
<comment type="caution">
    <text evidence="14">The sequence shown here is derived from an EMBL/GenBank/DDBJ whole genome shotgun (WGS) entry which is preliminary data.</text>
</comment>
<name>A0A4R2KPT6_9GAMM</name>
<dbReference type="UniPathway" id="UPA00204"/>
<dbReference type="NCBIfam" id="TIGR00066">
    <property type="entry name" value="g_glut_trans"/>
    <property type="match status" value="1"/>
</dbReference>
<dbReference type="SUPFAM" id="SSF56235">
    <property type="entry name" value="N-terminal nucleophile aminohydrolases (Ntn hydrolases)"/>
    <property type="match status" value="1"/>
</dbReference>
<sequence>MYAKTRIGRWLATAIAAFLLVPATVAQEVSADAPIIDFQTRFLPTVAKNGMVVAPERLAAEIGVSILKRGGNAVDAAVATGFALAVTYPRAGNIGGGGFMLIHLAEEDRQTLIDYRETAPAAATADLYLDDAGEVDRQREFFSHQAAGVPGTVAGMLYALENYGSLSLAEVLEPAIGLAAEGIPVSFALNAEITSRAERLQRNPEAARLFLDASGNAPAPGSLWRQPDLADTLRQIAGQGRDGFYSGVVASHIADDMANNGGLITRQDLADYRALERTPIRGSYRDFTIVSTPPPSSGGIHILQMLNILEGYDLASLGHNSAAYLHRLIESMKLAYADRSRYLADPDYVEVPVAELVDKDYAARLRARIQPDTATPSASIAPGASLPGESTDTTHYTVADASGNVVSNTYTLNFSFGSHIAVPGTGMLLNNEMADFSASPGEANAFGLVQGEANRIEGGKRPLSSMSPTLVFRDGQPWLATGSPGGSVIITTILQTLLNAMDFDLNIASAAAAPRVHHQWLPDRVRVEDGISPDTIRLLENLGHNVESSRRTLGRTQSILLDKGWLYGATDTRRPGGWVAGY</sequence>
<keyword evidence="4 11" id="KW-0808">Transferase</keyword>
<feature type="binding site" evidence="10">
    <location>
        <position position="435"/>
    </location>
    <ligand>
        <name>L-glutamate</name>
        <dbReference type="ChEBI" id="CHEBI:29985"/>
    </ligand>
</feature>
<feature type="binding site" evidence="10">
    <location>
        <position position="116"/>
    </location>
    <ligand>
        <name>L-glutamate</name>
        <dbReference type="ChEBI" id="CHEBI:29985"/>
    </ligand>
</feature>
<gene>
    <name evidence="14" type="ORF">EV688_11226</name>
</gene>
<dbReference type="GO" id="GO:0006751">
    <property type="term" value="P:glutathione catabolic process"/>
    <property type="evidence" value="ECO:0007669"/>
    <property type="project" value="UniProtKB-UniRule"/>
</dbReference>
<keyword evidence="15" id="KW-1185">Reference proteome</keyword>
<comment type="subunit">
    <text evidence="11">This enzyme consists of two polypeptide chains, which are synthesized in precursor form from a single polypeptide.</text>
</comment>
<evidence type="ECO:0000256" key="8">
    <source>
        <dbReference type="ARBA" id="ARBA00047417"/>
    </source>
</evidence>
<comment type="pathway">
    <text evidence="11">Sulfur metabolism; glutathione metabolism.</text>
</comment>
<evidence type="ECO:0000256" key="7">
    <source>
        <dbReference type="ARBA" id="ARBA00023315"/>
    </source>
</evidence>
<feature type="active site" description="Nucleophile" evidence="9">
    <location>
        <position position="393"/>
    </location>
</feature>
<reference evidence="14 15" key="1">
    <citation type="submission" date="2019-03" db="EMBL/GenBank/DDBJ databases">
        <title>Genomic Encyclopedia of Type Strains, Phase IV (KMG-IV): sequencing the most valuable type-strain genomes for metagenomic binning, comparative biology and taxonomic classification.</title>
        <authorList>
            <person name="Goeker M."/>
        </authorList>
    </citation>
    <scope>NUCLEOTIDE SEQUENCE [LARGE SCALE GENOMIC DNA]</scope>
    <source>
        <strain evidence="14 15">DSM 23344</strain>
    </source>
</reference>
<evidence type="ECO:0000256" key="13">
    <source>
        <dbReference type="SAM" id="SignalP"/>
    </source>
</evidence>
<dbReference type="InterPro" id="IPR000101">
    <property type="entry name" value="GGT_peptidase"/>
</dbReference>
<evidence type="ECO:0000256" key="6">
    <source>
        <dbReference type="ARBA" id="ARBA00023145"/>
    </source>
</evidence>
<feature type="binding site" evidence="10">
    <location>
        <begin position="411"/>
        <end position="413"/>
    </location>
    <ligand>
        <name>L-glutamate</name>
        <dbReference type="ChEBI" id="CHEBI:29985"/>
    </ligand>
</feature>
<dbReference type="InterPro" id="IPR043137">
    <property type="entry name" value="GGT_ssub_C"/>
</dbReference>
<comment type="similarity">
    <text evidence="3 11">Belongs to the gamma-glutamyltransferase family.</text>
</comment>
<comment type="PTM">
    <text evidence="11">Cleaved by autocatalysis into a large and a small subunit.</text>
</comment>
<keyword evidence="5 11" id="KW-0378">Hydrolase</keyword>
<dbReference type="InterPro" id="IPR055262">
    <property type="entry name" value="GGT_CS"/>
</dbReference>
<evidence type="ECO:0000256" key="2">
    <source>
        <dbReference type="ARBA" id="ARBA00001089"/>
    </source>
</evidence>
<dbReference type="EC" id="2.3.2.2" evidence="11"/>
<dbReference type="Gene3D" id="3.60.20.40">
    <property type="match status" value="1"/>
</dbReference>
<dbReference type="GO" id="GO:0036374">
    <property type="term" value="F:glutathione hydrolase activity"/>
    <property type="evidence" value="ECO:0007669"/>
    <property type="project" value="UniProtKB-UniRule"/>
</dbReference>
<feature type="binding site" evidence="10">
    <location>
        <position position="486"/>
    </location>
    <ligand>
        <name>L-glutamate</name>
        <dbReference type="ChEBI" id="CHEBI:29985"/>
    </ligand>
</feature>
<dbReference type="PANTHER" id="PTHR43199:SF1">
    <property type="entry name" value="GLUTATHIONE HYDROLASE PROENZYME"/>
    <property type="match status" value="1"/>
</dbReference>
<feature type="binding site" evidence="10">
    <location>
        <begin position="464"/>
        <end position="465"/>
    </location>
    <ligand>
        <name>L-glutamate</name>
        <dbReference type="ChEBI" id="CHEBI:29985"/>
    </ligand>
</feature>
<dbReference type="InterPro" id="IPR029055">
    <property type="entry name" value="Ntn_hydrolases_N"/>
</dbReference>
<dbReference type="Proteomes" id="UP000294980">
    <property type="component" value="Unassembled WGS sequence"/>
</dbReference>